<keyword evidence="3" id="KW-1185">Reference proteome</keyword>
<protein>
    <submittedName>
        <fullName evidence="2">Uncharacterized protein</fullName>
    </submittedName>
</protein>
<name>A0A3B0CK11_9BACL</name>
<dbReference type="EMBL" id="RBAH01000007">
    <property type="protein sequence ID" value="RKN84619.1"/>
    <property type="molecule type" value="Genomic_DNA"/>
</dbReference>
<reference evidence="2 3" key="1">
    <citation type="journal article" date="2007" name="Int. J. Syst. Evol. Microbiol.">
        <title>Paenibacillus ginsengarvi sp. nov., isolated from soil from ginseng cultivation.</title>
        <authorList>
            <person name="Yoon M.H."/>
            <person name="Ten L.N."/>
            <person name="Im W.T."/>
        </authorList>
    </citation>
    <scope>NUCLEOTIDE SEQUENCE [LARGE SCALE GENOMIC DNA]</scope>
    <source>
        <strain evidence="2 3">KCTC 13059</strain>
    </source>
</reference>
<feature type="transmembrane region" description="Helical" evidence="1">
    <location>
        <begin position="12"/>
        <end position="31"/>
    </location>
</feature>
<keyword evidence="1" id="KW-1133">Transmembrane helix</keyword>
<organism evidence="2 3">
    <name type="scientific">Paenibacillus ginsengarvi</name>
    <dbReference type="NCBI Taxonomy" id="400777"/>
    <lineage>
        <taxon>Bacteria</taxon>
        <taxon>Bacillati</taxon>
        <taxon>Bacillota</taxon>
        <taxon>Bacilli</taxon>
        <taxon>Bacillales</taxon>
        <taxon>Paenibacillaceae</taxon>
        <taxon>Paenibacillus</taxon>
    </lineage>
</organism>
<sequence length="307" mass="34666">MESRLTRTDYIFSLILVFMLVCVAGAFFFGFQIGQNRAEAEFLAKTTPKEEAAARPGAYDQQYLVSFYHTIYAPYREFTNRWFDKMKELELQNGVDASAVMKELSKSADEKYSALANAATSDTSPLLGEAHQNLVKSMKLFAQTTKQYQSKANAMKPGALIDEIDGDSYTREAKKLALQAQQQYYAAIVKWNETIEAEVKGVKLLGLPNLTAKDWSQMNLNVKNAAVSSIMLKDQRFGPQYPQDLTVRVDEMLSNGQAKKMNLNDIESIVNVLIDTNAARKGDYLSSKEKWYSGETIPQLPFFYENK</sequence>
<dbReference type="AlphaFoldDB" id="A0A3B0CK11"/>
<dbReference type="RefSeq" id="WP_120747362.1">
    <property type="nucleotide sequence ID" value="NZ_RBAH01000007.1"/>
</dbReference>
<evidence type="ECO:0000256" key="1">
    <source>
        <dbReference type="SAM" id="Phobius"/>
    </source>
</evidence>
<accession>A0A3B0CK11</accession>
<dbReference type="OrthoDB" id="2649144at2"/>
<comment type="caution">
    <text evidence="2">The sequence shown here is derived from an EMBL/GenBank/DDBJ whole genome shotgun (WGS) entry which is preliminary data.</text>
</comment>
<dbReference type="Proteomes" id="UP000282311">
    <property type="component" value="Unassembled WGS sequence"/>
</dbReference>
<proteinExistence type="predicted"/>
<keyword evidence="1" id="KW-0472">Membrane</keyword>
<evidence type="ECO:0000313" key="3">
    <source>
        <dbReference type="Proteomes" id="UP000282311"/>
    </source>
</evidence>
<evidence type="ECO:0000313" key="2">
    <source>
        <dbReference type="EMBL" id="RKN84619.1"/>
    </source>
</evidence>
<gene>
    <name evidence="2" type="ORF">D7M11_11525</name>
</gene>
<keyword evidence="1" id="KW-0812">Transmembrane</keyword>